<dbReference type="EMBL" id="JAAVJL010000003">
    <property type="protein sequence ID" value="NMF60402.1"/>
    <property type="molecule type" value="Genomic_DNA"/>
</dbReference>
<feature type="compositionally biased region" description="Basic and acidic residues" evidence="6">
    <location>
        <begin position="300"/>
        <end position="314"/>
    </location>
</feature>
<feature type="region of interest" description="Disordered" evidence="6">
    <location>
        <begin position="92"/>
        <end position="143"/>
    </location>
</feature>
<accession>A0ABX1M2R7</accession>
<evidence type="ECO:0000313" key="8">
    <source>
        <dbReference type="Proteomes" id="UP000738376"/>
    </source>
</evidence>
<dbReference type="Proteomes" id="UP000738376">
    <property type="component" value="Unassembled WGS sequence"/>
</dbReference>
<comment type="caution">
    <text evidence="7">The sequence shown here is derived from an EMBL/GenBank/DDBJ whole genome shotgun (WGS) entry which is preliminary data.</text>
</comment>
<evidence type="ECO:0000256" key="6">
    <source>
        <dbReference type="SAM" id="MobiDB-lite"/>
    </source>
</evidence>
<proteinExistence type="inferred from homology"/>
<keyword evidence="8" id="KW-1185">Reference proteome</keyword>
<evidence type="ECO:0000256" key="2">
    <source>
        <dbReference type="ARBA" id="ARBA00035108"/>
    </source>
</evidence>
<keyword evidence="1" id="KW-0304">Gas vesicle</keyword>
<dbReference type="RefSeq" id="WP_169365365.1">
    <property type="nucleotide sequence ID" value="NZ_JAAVJL010000003.1"/>
</dbReference>
<keyword evidence="5" id="KW-0175">Coiled coil</keyword>
<gene>
    <name evidence="7" type="primary">gvpC</name>
    <name evidence="7" type="ORF">HC246_20810</name>
</gene>
<dbReference type="NCBIfam" id="TIGR02641">
    <property type="entry name" value="gvpC_cyan_rpt"/>
    <property type="match status" value="1"/>
</dbReference>
<evidence type="ECO:0000256" key="4">
    <source>
        <dbReference type="ARBA" id="ARBA00035699"/>
    </source>
</evidence>
<reference evidence="7 8" key="1">
    <citation type="submission" date="2020-03" db="EMBL/GenBank/DDBJ databases">
        <title>Draft Genome Sequence of 2-Methylisoborneol Producing Pseudanabaena yagii Strain GIHE-NHR1 Isolated from North Han River in South Korea.</title>
        <authorList>
            <person name="Jeong J."/>
        </authorList>
    </citation>
    <scope>NUCLEOTIDE SEQUENCE [LARGE SCALE GENOMIC DNA]</scope>
    <source>
        <strain evidence="7 8">GIHE-NHR1</strain>
    </source>
</reference>
<evidence type="ECO:0000256" key="3">
    <source>
        <dbReference type="ARBA" id="ARBA00035635"/>
    </source>
</evidence>
<sequence>MASLMQGFAEARQQRLQERAKFLAEQQLARQEREKALQTQSEATAAYLAHAEQTRLAWEQGRQAIAENALASRQEELQNRANQVSQYLQDLSSNRAQQATEDSEERAQEVRTRTFKTRSQLKHIHKARIRTGQADRAQRQQLTQERAAFTQMQIEDINKARLANAKAAAQQRAQETQARTAEVSAQIQATSEQRLAQAKQDAASRNQELSDRAANVKESLAHLEANRLATAEAQANQLSAFRVNLSNSVWAGSRSLAVPQPVTKVVSNPIPERTDTPAKSKKKAAKEPETVAPPVATKPVEVKETPKETPKEAPKSSGKIEQFVVDYVAQLSTNSSLLEVVNDRDTVRDLLAQGANTLKVDPSDILNTLLQMAEGSST</sequence>
<protein>
    <recommendedName>
        <fullName evidence="4">Gas vesicle protein C</fullName>
    </recommendedName>
</protein>
<evidence type="ECO:0000313" key="7">
    <source>
        <dbReference type="EMBL" id="NMF60402.1"/>
    </source>
</evidence>
<evidence type="ECO:0000256" key="5">
    <source>
        <dbReference type="SAM" id="Coils"/>
    </source>
</evidence>
<feature type="coiled-coil region" evidence="5">
    <location>
        <begin position="159"/>
        <end position="226"/>
    </location>
</feature>
<name>A0ABX1M2R7_9CYAN</name>
<comment type="similarity">
    <text evidence="3">Belongs to the gas vesicle GvpC family.</text>
</comment>
<organism evidence="7 8">
    <name type="scientific">Pseudanabaena yagii GIHE-NHR1</name>
    <dbReference type="NCBI Taxonomy" id="2722753"/>
    <lineage>
        <taxon>Bacteria</taxon>
        <taxon>Bacillati</taxon>
        <taxon>Cyanobacteriota</taxon>
        <taxon>Cyanophyceae</taxon>
        <taxon>Pseudanabaenales</taxon>
        <taxon>Pseudanabaenaceae</taxon>
        <taxon>Pseudanabaena</taxon>
        <taxon>Pseudanabaena yagii</taxon>
    </lineage>
</organism>
<dbReference type="InterPro" id="IPR002003">
    <property type="entry name" value="Gas-vesicle_GvpC"/>
</dbReference>
<comment type="subcellular location">
    <subcellularLocation>
        <location evidence="2">Gas vesicle</location>
    </subcellularLocation>
</comment>
<feature type="compositionally biased region" description="Basic residues" evidence="6">
    <location>
        <begin position="113"/>
        <end position="129"/>
    </location>
</feature>
<feature type="region of interest" description="Disordered" evidence="6">
    <location>
        <begin position="266"/>
        <end position="319"/>
    </location>
</feature>
<evidence type="ECO:0000256" key="1">
    <source>
        <dbReference type="ARBA" id="ARBA00022987"/>
    </source>
</evidence>